<dbReference type="InterPro" id="IPR007410">
    <property type="entry name" value="LpqE-like"/>
</dbReference>
<evidence type="ECO:0000313" key="4">
    <source>
        <dbReference type="Proteomes" id="UP000470470"/>
    </source>
</evidence>
<sequence length="219" mass="22329">MNRALRAATMGVLLLSPVALGACSAGQVTQTATQDRDKTGAMATVGELQLRDVQLAYPLTGVYQAGGDARLLMAIANPTGTDDRLISITGEQFEGVEVVPDPALAAAAPAAAPTDPSTVDIAVPANQNVYVGEGPQVTLTGLTEELTPAQTVDVVLTFENAGEITVPALVGVSSRALPRGEAFDFHEEEGAGGGDTEGSQAYEEDTEADGGRGSESGDN</sequence>
<gene>
    <name evidence="3" type="ORF">G1H19_21345</name>
</gene>
<dbReference type="Proteomes" id="UP000470470">
    <property type="component" value="Unassembled WGS sequence"/>
</dbReference>
<dbReference type="EMBL" id="JAAGWK010000036">
    <property type="protein sequence ID" value="NEL56517.1"/>
    <property type="molecule type" value="Genomic_DNA"/>
</dbReference>
<dbReference type="SUPFAM" id="SSF110087">
    <property type="entry name" value="DR1885-like metal-binding protein"/>
    <property type="match status" value="1"/>
</dbReference>
<dbReference type="Pfam" id="PF04314">
    <property type="entry name" value="PCuAC"/>
    <property type="match status" value="1"/>
</dbReference>
<feature type="signal peptide" evidence="2">
    <location>
        <begin position="1"/>
        <end position="21"/>
    </location>
</feature>
<feature type="region of interest" description="Disordered" evidence="1">
    <location>
        <begin position="182"/>
        <end position="219"/>
    </location>
</feature>
<dbReference type="Gene3D" id="2.60.40.1890">
    <property type="entry name" value="PCu(A)C copper chaperone"/>
    <property type="match status" value="1"/>
</dbReference>
<dbReference type="AlphaFoldDB" id="A0A7K3WJ87"/>
<evidence type="ECO:0000256" key="2">
    <source>
        <dbReference type="SAM" id="SignalP"/>
    </source>
</evidence>
<evidence type="ECO:0000313" key="3">
    <source>
        <dbReference type="EMBL" id="NEL56517.1"/>
    </source>
</evidence>
<evidence type="ECO:0000256" key="1">
    <source>
        <dbReference type="SAM" id="MobiDB-lite"/>
    </source>
</evidence>
<reference evidence="3 4" key="1">
    <citation type="submission" date="2020-02" db="EMBL/GenBank/DDBJ databases">
        <title>The whole genome sequence of CPCC 205119.</title>
        <authorList>
            <person name="Jiang Z."/>
        </authorList>
    </citation>
    <scope>NUCLEOTIDE SEQUENCE [LARGE SCALE GENOMIC DNA]</scope>
    <source>
        <strain evidence="3 4">CPCC 205119</strain>
    </source>
</reference>
<dbReference type="InterPro" id="IPR036182">
    <property type="entry name" value="PCuAC_sf"/>
</dbReference>
<proteinExistence type="predicted"/>
<dbReference type="RefSeq" id="WP_152729580.1">
    <property type="nucleotide sequence ID" value="NZ_JAABOZ010000003.1"/>
</dbReference>
<name>A0A7K3WJ87_9ACTN</name>
<organism evidence="3 4">
    <name type="scientific">Goekera deserti</name>
    <dbReference type="NCBI Taxonomy" id="2497753"/>
    <lineage>
        <taxon>Bacteria</taxon>
        <taxon>Bacillati</taxon>
        <taxon>Actinomycetota</taxon>
        <taxon>Actinomycetes</taxon>
        <taxon>Geodermatophilales</taxon>
        <taxon>Geodermatophilaceae</taxon>
        <taxon>Goekera</taxon>
    </lineage>
</organism>
<keyword evidence="2" id="KW-0732">Signal</keyword>
<protein>
    <submittedName>
        <fullName evidence="3">Copper chaperone PCu(A)C</fullName>
    </submittedName>
</protein>
<feature type="chain" id="PRO_5039333858" evidence="2">
    <location>
        <begin position="22"/>
        <end position="219"/>
    </location>
</feature>
<dbReference type="PROSITE" id="PS51257">
    <property type="entry name" value="PROKAR_LIPOPROTEIN"/>
    <property type="match status" value="1"/>
</dbReference>
<keyword evidence="4" id="KW-1185">Reference proteome</keyword>
<comment type="caution">
    <text evidence="3">The sequence shown here is derived from an EMBL/GenBank/DDBJ whole genome shotgun (WGS) entry which is preliminary data.</text>
</comment>
<accession>A0A7K3WJ87</accession>